<sequence>MHNNLLKPIVELSYLNAQNVDRYRCIMRCFYEHHQRLQYWLRPEEVYRGVLSYGLLENYTMEQCQQDLNQLVEWKNLVPQHDGGRSTTVEEYLRKKFRYMMTPYSVEIERLVVNLENIRGYGGSLEPSLFESIALSLQKMKELPPEITPQEALALWENIYETFTKLTENAADYIASLQSSKTEELMQTEAFLAYKNSVTGYLQGFVQGLQRHAYRIEGLLPLFQPEFLRDFFHKVRDALASRPQLDEPVTPEEYMHRLQTQWHSLNRWFLGEPGEKSDVYYLEQTTKDTIARIVRAALRIQERRRSGISRRRELDYLGQWFFSLTSIEEAHRLAAYAFGLYRCRHFQGEDDKDTESPDISMWQAGPNIRGLRSRSRKKGRSSGPDPVKSQHTRQQRARAEYLAQQQRQAELLQKFLAQGTVTISDLDTVPAATRQVLLSWIGLCLANKSRQIRTPDGIEISLLLPDHQQRTILHCEDGELDMPDYTLYFRPTGDQ</sequence>
<organism evidence="2 3">
    <name type="scientific">Desulfotomaculum nigrificans (strain DSM 14880 / VKM B-2319 / CO-1-SRB)</name>
    <name type="common">Desulfotomaculum carboxydivorans</name>
    <dbReference type="NCBI Taxonomy" id="868595"/>
    <lineage>
        <taxon>Bacteria</taxon>
        <taxon>Bacillati</taxon>
        <taxon>Bacillota</taxon>
        <taxon>Clostridia</taxon>
        <taxon>Eubacteriales</taxon>
        <taxon>Desulfotomaculaceae</taxon>
        <taxon>Desulfotomaculum</taxon>
    </lineage>
</organism>
<feature type="compositionally biased region" description="Basic residues" evidence="1">
    <location>
        <begin position="371"/>
        <end position="380"/>
    </location>
</feature>
<evidence type="ECO:0008006" key="4">
    <source>
        <dbReference type="Google" id="ProtNLM"/>
    </source>
</evidence>
<dbReference type="EMBL" id="CP002736">
    <property type="protein sequence ID" value="AEF95319.1"/>
    <property type="molecule type" value="Genomic_DNA"/>
</dbReference>
<name>F6B4U7_DESCC</name>
<dbReference type="HOGENOM" id="CLU_031541_1_0_9"/>
<dbReference type="eggNOG" id="ENOG502Z7IU">
    <property type="taxonomic scope" value="Bacteria"/>
</dbReference>
<dbReference type="RefSeq" id="WP_013810764.1">
    <property type="nucleotide sequence ID" value="NC_015565.1"/>
</dbReference>
<dbReference type="Pfam" id="PF09660">
    <property type="entry name" value="DUF2397"/>
    <property type="match status" value="1"/>
</dbReference>
<dbReference type="InterPro" id="IPR013493">
    <property type="entry name" value="CHP02677"/>
</dbReference>
<evidence type="ECO:0000313" key="3">
    <source>
        <dbReference type="Proteomes" id="UP000009226"/>
    </source>
</evidence>
<reference evidence="2 3" key="1">
    <citation type="submission" date="2011-05" db="EMBL/GenBank/DDBJ databases">
        <title>Complete sequence of Desulfotomaculum carboxydivorans CO-1-SRB.</title>
        <authorList>
            <consortium name="US DOE Joint Genome Institute"/>
            <person name="Lucas S."/>
            <person name="Han J."/>
            <person name="Lapidus A."/>
            <person name="Cheng J.-F."/>
            <person name="Goodwin L."/>
            <person name="Pitluck S."/>
            <person name="Peters L."/>
            <person name="Mikhailova N."/>
            <person name="Lu M."/>
            <person name="Han C."/>
            <person name="Tapia R."/>
            <person name="Land M."/>
            <person name="Hauser L."/>
            <person name="Kyrpides N."/>
            <person name="Ivanova N."/>
            <person name="Pagani I."/>
            <person name="Stams A."/>
            <person name="Plugge C."/>
            <person name="Muyzer G."/>
            <person name="Kuever J."/>
            <person name="Parshina S."/>
            <person name="Ivanova A."/>
            <person name="Nazina T."/>
            <person name="Woyke T."/>
        </authorList>
    </citation>
    <scope>NUCLEOTIDE SEQUENCE [LARGE SCALE GENOMIC DNA]</scope>
    <source>
        <strain evidence="3">DSM 14880 / VKM B-2319 / CO-1-SRB</strain>
    </source>
</reference>
<dbReference type="STRING" id="868595.Desca_2493"/>
<proteinExistence type="predicted"/>
<dbReference type="NCBIfam" id="TIGR02677">
    <property type="entry name" value="TIGR02677 family protein"/>
    <property type="match status" value="1"/>
</dbReference>
<dbReference type="Proteomes" id="UP000009226">
    <property type="component" value="Chromosome"/>
</dbReference>
<dbReference type="KEGG" id="dca:Desca_2493"/>
<feature type="region of interest" description="Disordered" evidence="1">
    <location>
        <begin position="370"/>
        <end position="400"/>
    </location>
</feature>
<dbReference type="AlphaFoldDB" id="F6B4U7"/>
<evidence type="ECO:0000256" key="1">
    <source>
        <dbReference type="SAM" id="MobiDB-lite"/>
    </source>
</evidence>
<keyword evidence="3" id="KW-1185">Reference proteome</keyword>
<accession>F6B4U7</accession>
<evidence type="ECO:0000313" key="2">
    <source>
        <dbReference type="EMBL" id="AEF95319.1"/>
    </source>
</evidence>
<protein>
    <recommendedName>
        <fullName evidence="4">TIGR02677 family protein</fullName>
    </recommendedName>
</protein>
<gene>
    <name evidence="2" type="ordered locus">Desca_2493</name>
</gene>